<dbReference type="RefSeq" id="WP_267665715.1">
    <property type="nucleotide sequence ID" value="NZ_JAODIX010000084.1"/>
</dbReference>
<dbReference type="AlphaFoldDB" id="A0ABD5YG91"/>
<protein>
    <recommendedName>
        <fullName evidence="3">DUF4435 domain-containing protein</fullName>
    </recommendedName>
</protein>
<evidence type="ECO:0000313" key="1">
    <source>
        <dbReference type="EMBL" id="MFC7188278.1"/>
    </source>
</evidence>
<evidence type="ECO:0000313" key="2">
    <source>
        <dbReference type="Proteomes" id="UP001596390"/>
    </source>
</evidence>
<keyword evidence="2" id="KW-1185">Reference proteome</keyword>
<organism evidence="1 2">
    <name type="scientific">Halorubrum yunnanense</name>
    <dbReference type="NCBI Taxonomy" id="1526162"/>
    <lineage>
        <taxon>Archaea</taxon>
        <taxon>Methanobacteriati</taxon>
        <taxon>Methanobacteriota</taxon>
        <taxon>Stenosarchaea group</taxon>
        <taxon>Halobacteria</taxon>
        <taxon>Halobacteriales</taxon>
        <taxon>Haloferacaceae</taxon>
        <taxon>Halorubrum</taxon>
    </lineage>
</organism>
<dbReference type="Proteomes" id="UP001596390">
    <property type="component" value="Unassembled WGS sequence"/>
</dbReference>
<dbReference type="EMBL" id="JBHSZZ010000084">
    <property type="protein sequence ID" value="MFC7188278.1"/>
    <property type="molecule type" value="Genomic_DNA"/>
</dbReference>
<accession>A0ABD5YG91</accession>
<evidence type="ECO:0008006" key="3">
    <source>
        <dbReference type="Google" id="ProtNLM"/>
    </source>
</evidence>
<gene>
    <name evidence="1" type="ORF">ACFQMK_15655</name>
</gene>
<reference evidence="1 2" key="1">
    <citation type="journal article" date="2019" name="Int. J. Syst. Evol. Microbiol.">
        <title>The Global Catalogue of Microorganisms (GCM) 10K type strain sequencing project: providing services to taxonomists for standard genome sequencing and annotation.</title>
        <authorList>
            <consortium name="The Broad Institute Genomics Platform"/>
            <consortium name="The Broad Institute Genome Sequencing Center for Infectious Disease"/>
            <person name="Wu L."/>
            <person name="Ma J."/>
        </authorList>
    </citation>
    <scope>NUCLEOTIDE SEQUENCE [LARGE SCALE GENOMIC DNA]</scope>
    <source>
        <strain evidence="1 2">Q85</strain>
    </source>
</reference>
<sequence>MAGPEHTVADALSRKDIREDYPFLDDTDRTMVVGGDIDAILSAVFLHHELGWEVSGFYTGFENIYYTDEDAIQDAVWVDLDVSRQDLRSIGHHIVRTQLDDELTGLQNSLNLNEVRGVYKENFTRKYPLGTIHFLLWFYGVNELTPVQKAFLLSADSTWINAQHYTDNVTDWIENCLPSQWLIDAVEDVQTQEFEHRIAEEVYPRIESTGFSRGSSSGRKTSTHLNLSGWQCSFKDPTTEKVANLIDLIGEIMDWETFSVPSDMQVEHGSRQGTTYAEVRSHYDDMDTFLRETNTFSFAIPSTYRSVRINHTTDIPF</sequence>
<name>A0ABD5YG91_9EURY</name>
<comment type="caution">
    <text evidence="1">The sequence shown here is derived from an EMBL/GenBank/DDBJ whole genome shotgun (WGS) entry which is preliminary data.</text>
</comment>
<proteinExistence type="predicted"/>